<name>A0A395NXD1_TRIAR</name>
<dbReference type="OrthoDB" id="4889728at2759"/>
<gene>
    <name evidence="1" type="ORF">TARUN_1412</name>
</gene>
<accession>A0A395NXD1</accession>
<dbReference type="EMBL" id="PXOA01000093">
    <property type="protein sequence ID" value="RFU80756.1"/>
    <property type="molecule type" value="Genomic_DNA"/>
</dbReference>
<organism evidence="1 2">
    <name type="scientific">Trichoderma arundinaceum</name>
    <dbReference type="NCBI Taxonomy" id="490622"/>
    <lineage>
        <taxon>Eukaryota</taxon>
        <taxon>Fungi</taxon>
        <taxon>Dikarya</taxon>
        <taxon>Ascomycota</taxon>
        <taxon>Pezizomycotina</taxon>
        <taxon>Sordariomycetes</taxon>
        <taxon>Hypocreomycetidae</taxon>
        <taxon>Hypocreales</taxon>
        <taxon>Hypocreaceae</taxon>
        <taxon>Trichoderma</taxon>
    </lineage>
</organism>
<sequence length="320" mass="37317">MPHQFFPGEPSDLGCFYLDAIKNNPRLEVQNPKDWVEVNKKIRDLMKLNEIEELKEPALDKPLDSFESPEEGIKNALISLHSSRAEVVRIALKGTKGRYERHIMKAMKQFEYLHKCLVSAIHTLYEEDVAIAKHQKALVAHHIPAKPKSIVSRLKKKLGPKSDNDAVFEALAKDRDEKLVQAAHAMDLMQKHWVLINMAQDNMVWDSEALFRRNGVKVGRLWTNGFEAEHFTKLGNGMWSVQMKWTAVRKSTWRPRTIYVDRRFGRYDKTVIDWVEMEPARIVSGPGDVEFDVDIRVRDELFYEEQDKYRRSFEEELGRV</sequence>
<dbReference type="Proteomes" id="UP000266272">
    <property type="component" value="Unassembled WGS sequence"/>
</dbReference>
<keyword evidence="2" id="KW-1185">Reference proteome</keyword>
<proteinExistence type="predicted"/>
<comment type="caution">
    <text evidence="1">The sequence shown here is derived from an EMBL/GenBank/DDBJ whole genome shotgun (WGS) entry which is preliminary data.</text>
</comment>
<protein>
    <submittedName>
        <fullName evidence="1">Uncharacterized protein</fullName>
    </submittedName>
</protein>
<evidence type="ECO:0000313" key="1">
    <source>
        <dbReference type="EMBL" id="RFU80756.1"/>
    </source>
</evidence>
<reference evidence="1 2" key="1">
    <citation type="journal article" date="2018" name="PLoS Pathog.">
        <title>Evolution of structural diversity of trichothecenes, a family of toxins produced by plant pathogenic and entomopathogenic fungi.</title>
        <authorList>
            <person name="Proctor R.H."/>
            <person name="McCormick S.P."/>
            <person name="Kim H.S."/>
            <person name="Cardoza R.E."/>
            <person name="Stanley A.M."/>
            <person name="Lindo L."/>
            <person name="Kelly A."/>
            <person name="Brown D.W."/>
            <person name="Lee T."/>
            <person name="Vaughan M.M."/>
            <person name="Alexander N.J."/>
            <person name="Busman M."/>
            <person name="Gutierrez S."/>
        </authorList>
    </citation>
    <scope>NUCLEOTIDE SEQUENCE [LARGE SCALE GENOMIC DNA]</scope>
    <source>
        <strain evidence="1 2">IBT 40837</strain>
    </source>
</reference>
<evidence type="ECO:0000313" key="2">
    <source>
        <dbReference type="Proteomes" id="UP000266272"/>
    </source>
</evidence>
<dbReference type="AlphaFoldDB" id="A0A395NXD1"/>